<dbReference type="PANTHER" id="PTHR42919">
    <property type="entry name" value="N-ALPHA-ACETYLTRANSFERASE"/>
    <property type="match status" value="1"/>
</dbReference>
<evidence type="ECO:0000313" key="4">
    <source>
        <dbReference type="EMBL" id="KEZ87082.1"/>
    </source>
</evidence>
<dbReference type="RefSeq" id="WP_035131828.1">
    <property type="nucleotide sequence ID" value="NZ_JPMD01000015.1"/>
</dbReference>
<dbReference type="InterPro" id="IPR051556">
    <property type="entry name" value="N-term/lysine_N-AcTrnsfr"/>
</dbReference>
<dbReference type="eggNOG" id="COG0456">
    <property type="taxonomic scope" value="Bacteria"/>
</dbReference>
<evidence type="ECO:0000259" key="3">
    <source>
        <dbReference type="PROSITE" id="PS51186"/>
    </source>
</evidence>
<organism evidence="4 5">
    <name type="scientific">Clostridium sulfidigenes</name>
    <dbReference type="NCBI Taxonomy" id="318464"/>
    <lineage>
        <taxon>Bacteria</taxon>
        <taxon>Bacillati</taxon>
        <taxon>Bacillota</taxon>
        <taxon>Clostridia</taxon>
        <taxon>Eubacteriales</taxon>
        <taxon>Clostridiaceae</taxon>
        <taxon>Clostridium</taxon>
    </lineage>
</organism>
<dbReference type="CDD" id="cd04301">
    <property type="entry name" value="NAT_SF"/>
    <property type="match status" value="1"/>
</dbReference>
<protein>
    <submittedName>
        <fullName evidence="4">Acetyltransferase</fullName>
    </submittedName>
</protein>
<keyword evidence="1 4" id="KW-0808">Transferase</keyword>
<evidence type="ECO:0000313" key="5">
    <source>
        <dbReference type="Proteomes" id="UP000028542"/>
    </source>
</evidence>
<dbReference type="GO" id="GO:0016747">
    <property type="term" value="F:acyltransferase activity, transferring groups other than amino-acyl groups"/>
    <property type="evidence" value="ECO:0007669"/>
    <property type="project" value="InterPro"/>
</dbReference>
<keyword evidence="5" id="KW-1185">Reference proteome</keyword>
<comment type="caution">
    <text evidence="4">The sequence shown here is derived from an EMBL/GenBank/DDBJ whole genome shotgun (WGS) entry which is preliminary data.</text>
</comment>
<gene>
    <name evidence="4" type="ORF">IO99_07540</name>
</gene>
<dbReference type="PROSITE" id="PS51186">
    <property type="entry name" value="GNAT"/>
    <property type="match status" value="1"/>
</dbReference>
<dbReference type="STRING" id="318464.IO99_07540"/>
<dbReference type="InterPro" id="IPR016181">
    <property type="entry name" value="Acyl_CoA_acyltransferase"/>
</dbReference>
<reference evidence="4 5" key="1">
    <citation type="submission" date="2014-07" db="EMBL/GenBank/DDBJ databases">
        <title>Draft genome of Clostridium sulfidigenes 113A isolated from sediments associated with methane hydrate from Krishna Godavari basin.</title>
        <authorList>
            <person name="Honkalas V.S."/>
            <person name="Dabir A.P."/>
            <person name="Arora P."/>
            <person name="Dhakephalkar P.K."/>
        </authorList>
    </citation>
    <scope>NUCLEOTIDE SEQUENCE [LARGE SCALE GENOMIC DNA]</scope>
    <source>
        <strain evidence="4 5">113A</strain>
    </source>
</reference>
<accession>A0A084JDP8</accession>
<evidence type="ECO:0000256" key="1">
    <source>
        <dbReference type="ARBA" id="ARBA00022679"/>
    </source>
</evidence>
<name>A0A084JDP8_9CLOT</name>
<evidence type="ECO:0000256" key="2">
    <source>
        <dbReference type="ARBA" id="ARBA00023315"/>
    </source>
</evidence>
<feature type="domain" description="N-acetyltransferase" evidence="3">
    <location>
        <begin position="19"/>
        <end position="162"/>
    </location>
</feature>
<keyword evidence="2" id="KW-0012">Acyltransferase</keyword>
<dbReference type="SUPFAM" id="SSF55729">
    <property type="entry name" value="Acyl-CoA N-acyltransferases (Nat)"/>
    <property type="match status" value="1"/>
</dbReference>
<dbReference type="Gene3D" id="3.40.630.30">
    <property type="match status" value="1"/>
</dbReference>
<dbReference type="PANTHER" id="PTHR42919:SF8">
    <property type="entry name" value="N-ALPHA-ACETYLTRANSFERASE 50"/>
    <property type="match status" value="1"/>
</dbReference>
<proteinExistence type="predicted"/>
<dbReference type="Proteomes" id="UP000028542">
    <property type="component" value="Unassembled WGS sequence"/>
</dbReference>
<dbReference type="EMBL" id="JPMD01000015">
    <property type="protein sequence ID" value="KEZ87082.1"/>
    <property type="molecule type" value="Genomic_DNA"/>
</dbReference>
<dbReference type="Pfam" id="PF00583">
    <property type="entry name" value="Acetyltransf_1"/>
    <property type="match status" value="1"/>
</dbReference>
<sequence>MSIQLRKRLINQIEKPFQFKISDLVLEGAELESKLNTYLSMFIEGTLDPDLSSKKPDKFIENLRNNILGDFSKRYIITAQCKDEVIGILIALPGSVNEMHIYSLHVAPDHRNKGVASTLLATCVNDMHKKNIEDIIIDVHIDNKPAYDLYKKFGFIEVENII</sequence>
<dbReference type="AlphaFoldDB" id="A0A084JDP8"/>
<dbReference type="InterPro" id="IPR000182">
    <property type="entry name" value="GNAT_dom"/>
</dbReference>